<evidence type="ECO:0000256" key="1">
    <source>
        <dbReference type="ARBA" id="ARBA00004141"/>
    </source>
</evidence>
<feature type="domain" description="Major facilitator superfamily (MFS) profile" evidence="8">
    <location>
        <begin position="37"/>
        <end position="466"/>
    </location>
</feature>
<dbReference type="PROSITE" id="PS50850">
    <property type="entry name" value="MFS"/>
    <property type="match status" value="1"/>
</dbReference>
<dbReference type="InterPro" id="IPR020846">
    <property type="entry name" value="MFS_dom"/>
</dbReference>
<comment type="subcellular location">
    <subcellularLocation>
        <location evidence="1">Membrane</location>
        <topology evidence="1">Multi-pass membrane protein</topology>
    </subcellularLocation>
</comment>
<dbReference type="GO" id="GO:0031526">
    <property type="term" value="C:brush border membrane"/>
    <property type="evidence" value="ECO:0007669"/>
    <property type="project" value="TreeGrafter"/>
</dbReference>
<dbReference type="PROSITE" id="PS00216">
    <property type="entry name" value="SUGAR_TRANSPORT_1"/>
    <property type="match status" value="1"/>
</dbReference>
<keyword evidence="2" id="KW-0813">Transport</keyword>
<keyword evidence="5 7" id="KW-0472">Membrane</keyword>
<comment type="caution">
    <text evidence="9">The sequence shown here is derived from an EMBL/GenBank/DDBJ whole genome shotgun (WGS) entry which is preliminary data.</text>
</comment>
<feature type="transmembrane region" description="Helical" evidence="7">
    <location>
        <begin position="361"/>
        <end position="379"/>
    </location>
</feature>
<evidence type="ECO:0000259" key="8">
    <source>
        <dbReference type="PROSITE" id="PS50850"/>
    </source>
</evidence>
<keyword evidence="10" id="KW-1185">Reference proteome</keyword>
<evidence type="ECO:0000256" key="2">
    <source>
        <dbReference type="ARBA" id="ARBA00022448"/>
    </source>
</evidence>
<dbReference type="PANTHER" id="PTHR23504:SF31">
    <property type="entry name" value="MAJOR FACILITATOR SUPERFAMILY DOMAIN-CONTAINING PROTEIN 10"/>
    <property type="match status" value="1"/>
</dbReference>
<feature type="transmembrane region" description="Helical" evidence="7">
    <location>
        <begin position="101"/>
        <end position="122"/>
    </location>
</feature>
<feature type="transmembrane region" description="Helical" evidence="7">
    <location>
        <begin position="448"/>
        <end position="464"/>
    </location>
</feature>
<dbReference type="FunFam" id="1.20.1250.20:FF:000223">
    <property type="entry name" value="Major facilitator superfamily domain-containing protein"/>
    <property type="match status" value="1"/>
</dbReference>
<keyword evidence="4 7" id="KW-1133">Transmembrane helix</keyword>
<evidence type="ECO:0000313" key="9">
    <source>
        <dbReference type="EMBL" id="OWA50789.1"/>
    </source>
</evidence>
<feature type="transmembrane region" description="Helical" evidence="7">
    <location>
        <begin position="301"/>
        <end position="321"/>
    </location>
</feature>
<dbReference type="SUPFAM" id="SSF103473">
    <property type="entry name" value="MFS general substrate transporter"/>
    <property type="match status" value="1"/>
</dbReference>
<feature type="transmembrane region" description="Helical" evidence="7">
    <location>
        <begin position="157"/>
        <end position="179"/>
    </location>
</feature>
<gene>
    <name evidence="9" type="ORF">BV898_15296</name>
</gene>
<feature type="transmembrane region" description="Helical" evidence="7">
    <location>
        <begin position="226"/>
        <end position="248"/>
    </location>
</feature>
<dbReference type="OrthoDB" id="196650at2759"/>
<dbReference type="InterPro" id="IPR036259">
    <property type="entry name" value="MFS_trans_sf"/>
</dbReference>
<feature type="transmembrane region" description="Helical" evidence="7">
    <location>
        <begin position="37"/>
        <end position="59"/>
    </location>
</feature>
<dbReference type="CDD" id="cd17389">
    <property type="entry name" value="MFS_MFSD10"/>
    <property type="match status" value="1"/>
</dbReference>
<evidence type="ECO:0000256" key="3">
    <source>
        <dbReference type="ARBA" id="ARBA00022692"/>
    </source>
</evidence>
<accession>A0A9X6NCC9</accession>
<dbReference type="EMBL" id="MTYJ01000203">
    <property type="protein sequence ID" value="OWA50789.1"/>
    <property type="molecule type" value="Genomic_DNA"/>
</dbReference>
<evidence type="ECO:0000256" key="6">
    <source>
        <dbReference type="SAM" id="MobiDB-lite"/>
    </source>
</evidence>
<dbReference type="PANTHER" id="PTHR23504">
    <property type="entry name" value="MAJOR FACILITATOR SUPERFAMILY DOMAIN-CONTAINING PROTEIN 10"/>
    <property type="match status" value="1"/>
</dbReference>
<evidence type="ECO:0000256" key="7">
    <source>
        <dbReference type="SAM" id="Phobius"/>
    </source>
</evidence>
<evidence type="ECO:0000256" key="4">
    <source>
        <dbReference type="ARBA" id="ARBA00022989"/>
    </source>
</evidence>
<dbReference type="InterPro" id="IPR005829">
    <property type="entry name" value="Sugar_transporter_CS"/>
</dbReference>
<keyword evidence="3 7" id="KW-0812">Transmembrane</keyword>
<feature type="transmembrane region" description="Helical" evidence="7">
    <location>
        <begin position="191"/>
        <end position="214"/>
    </location>
</feature>
<name>A0A9X6NCC9_HYPEX</name>
<organism evidence="9 10">
    <name type="scientific">Hypsibius exemplaris</name>
    <name type="common">Freshwater tardigrade</name>
    <dbReference type="NCBI Taxonomy" id="2072580"/>
    <lineage>
        <taxon>Eukaryota</taxon>
        <taxon>Metazoa</taxon>
        <taxon>Ecdysozoa</taxon>
        <taxon>Tardigrada</taxon>
        <taxon>Eutardigrada</taxon>
        <taxon>Parachela</taxon>
        <taxon>Hypsibioidea</taxon>
        <taxon>Hypsibiidae</taxon>
        <taxon>Hypsibius</taxon>
    </lineage>
</organism>
<protein>
    <submittedName>
        <fullName evidence="9">Major facilitator superfamily domain-containing protein 10</fullName>
    </submittedName>
</protein>
<dbReference type="Gene3D" id="1.20.1250.20">
    <property type="entry name" value="MFS general substrate transporter like domains"/>
    <property type="match status" value="1"/>
</dbReference>
<dbReference type="Proteomes" id="UP000192578">
    <property type="component" value="Unassembled WGS sequence"/>
</dbReference>
<dbReference type="InterPro" id="IPR011701">
    <property type="entry name" value="MFS"/>
</dbReference>
<evidence type="ECO:0000313" key="10">
    <source>
        <dbReference type="Proteomes" id="UP000192578"/>
    </source>
</evidence>
<dbReference type="GO" id="GO:0022857">
    <property type="term" value="F:transmembrane transporter activity"/>
    <property type="evidence" value="ECO:0007669"/>
    <property type="project" value="InterPro"/>
</dbReference>
<dbReference type="Pfam" id="PF07690">
    <property type="entry name" value="MFS_1"/>
    <property type="match status" value="1"/>
</dbReference>
<sequence length="466" mass="50573">MTVEEDSPKAANRRKKVGFAESPLSPTPSADSETKRVYGIVFVILLVDLLAFTCILPLFPALFDYYGSHGEKDSTYSALQNFVTRIQLSLGIAPSPKSNSVLFGGILGSLFSFLQFVASPIVGALSDVYGRKPILVITTIGIAISYLVWSFSTTFTLFVIARIIGGISKGNISLGTAIVTDVSTPGTRGKGMAMVGIAFSLGFIIGPMIGAGFAAYSRRNGVVDIFLYPALFSLLLQILDLLLVVKFLPETLATTKRAKSVVQNLKESLNFIDPRRLVEFAAVKGLAAADRVHIRRVGMAYFLYLFFFSGLEFTLTFLMHSRFQYDSEQQGKMFLFIGIIMILVQGGFVRRMAPGREKRTALMGFGLTIPGFIIIALAGTQALVFLGLALYSTGSAVVAPCLSTLVANYGRDDQKGTVLGIFRSLGALARAFGPLFSSVLYWSFGPTVSYFIGGLMILFPLMILKR</sequence>
<feature type="transmembrane region" description="Helical" evidence="7">
    <location>
        <begin position="333"/>
        <end position="349"/>
    </location>
</feature>
<reference evidence="10" key="1">
    <citation type="submission" date="2017-01" db="EMBL/GenBank/DDBJ databases">
        <title>Comparative genomics of anhydrobiosis in the tardigrade Hypsibius dujardini.</title>
        <authorList>
            <person name="Yoshida Y."/>
            <person name="Koutsovoulos G."/>
            <person name="Laetsch D."/>
            <person name="Stevens L."/>
            <person name="Kumar S."/>
            <person name="Horikawa D."/>
            <person name="Ishino K."/>
            <person name="Komine S."/>
            <person name="Tomita M."/>
            <person name="Blaxter M."/>
            <person name="Arakawa K."/>
        </authorList>
    </citation>
    <scope>NUCLEOTIDE SEQUENCE [LARGE SCALE GENOMIC DNA]</scope>
    <source>
        <strain evidence="10">Z151</strain>
    </source>
</reference>
<feature type="transmembrane region" description="Helical" evidence="7">
    <location>
        <begin position="134"/>
        <end position="151"/>
    </location>
</feature>
<proteinExistence type="predicted"/>
<feature type="region of interest" description="Disordered" evidence="6">
    <location>
        <begin position="1"/>
        <end position="32"/>
    </location>
</feature>
<dbReference type="AlphaFoldDB" id="A0A9X6NCC9"/>
<evidence type="ECO:0000256" key="5">
    <source>
        <dbReference type="ARBA" id="ARBA00023136"/>
    </source>
</evidence>